<dbReference type="AlphaFoldDB" id="A0A2S8BDA6"/>
<dbReference type="EMBL" id="PPEA01000745">
    <property type="protein sequence ID" value="PQM44644.1"/>
    <property type="molecule type" value="Genomic_DNA"/>
</dbReference>
<gene>
    <name evidence="2" type="primary">bchM</name>
    <name evidence="2" type="ORF">C1Y40_05197</name>
</gene>
<evidence type="ECO:0000313" key="2">
    <source>
        <dbReference type="EMBL" id="PQM44644.1"/>
    </source>
</evidence>
<organism evidence="2 3">
    <name type="scientific">Mycobacterium talmoniae</name>
    <dbReference type="NCBI Taxonomy" id="1858794"/>
    <lineage>
        <taxon>Bacteria</taxon>
        <taxon>Bacillati</taxon>
        <taxon>Actinomycetota</taxon>
        <taxon>Actinomycetes</taxon>
        <taxon>Mycobacteriales</taxon>
        <taxon>Mycobacteriaceae</taxon>
        <taxon>Mycobacterium</taxon>
    </lineage>
</organism>
<keyword evidence="2" id="KW-0808">Transferase</keyword>
<sequence length="249" mass="27121">MAANRKPTDPAEHRRLTRDAYDRLAPVWSATTDTGPFNGLLERPALRALIPRPLAGKNILDAGCGSGAQCEWLLDEGAQVTGIDLSPAMVEQAAQRCSGRATFAVADFSQPLPLPAGTFDGITCSLALHYLRDWDVPLRSFAALLRPHSWVVLSVDHPFAPPLPSQHGGYFDTELASDTWCKAGVEVTQHFWRRPLAAVVDAFADAGFVVERVAEPQPTPAAVERFPELTAVVGTPSFIVYRLILRARQ</sequence>
<dbReference type="CDD" id="cd02440">
    <property type="entry name" value="AdoMet_MTases"/>
    <property type="match status" value="1"/>
</dbReference>
<reference evidence="2 3" key="1">
    <citation type="journal article" date="2017" name="Int. J. Syst. Evol. Microbiol.">
        <title>Mycobacterium talmoniae sp. nov., a slowly growing mycobacterium isolated from human respiratory samples.</title>
        <authorList>
            <person name="Davidson R.M."/>
            <person name="DeGroote M.A."/>
            <person name="Marola J.L."/>
            <person name="Buss S."/>
            <person name="Jones V."/>
            <person name="McNeil M.R."/>
            <person name="Freifeld A.G."/>
            <person name="Elaine Epperson L."/>
            <person name="Hasan N.A."/>
            <person name="Jackson M."/>
            <person name="Iwen P.C."/>
            <person name="Salfinger M."/>
            <person name="Strong M."/>
        </authorList>
    </citation>
    <scope>NUCLEOTIDE SEQUENCE [LARGE SCALE GENOMIC DNA]</scope>
    <source>
        <strain evidence="2 3">ATCC BAA-2683</strain>
    </source>
</reference>
<dbReference type="SUPFAM" id="SSF53335">
    <property type="entry name" value="S-adenosyl-L-methionine-dependent methyltransferases"/>
    <property type="match status" value="1"/>
</dbReference>
<name>A0A2S8BDA6_9MYCO</name>
<evidence type="ECO:0000313" key="3">
    <source>
        <dbReference type="Proteomes" id="UP000238296"/>
    </source>
</evidence>
<dbReference type="Pfam" id="PF08241">
    <property type="entry name" value="Methyltransf_11"/>
    <property type="match status" value="1"/>
</dbReference>
<comment type="caution">
    <text evidence="2">The sequence shown here is derived from an EMBL/GenBank/DDBJ whole genome shotgun (WGS) entry which is preliminary data.</text>
</comment>
<dbReference type="PANTHER" id="PTHR43861:SF1">
    <property type="entry name" value="TRANS-ACONITATE 2-METHYLTRANSFERASE"/>
    <property type="match status" value="1"/>
</dbReference>
<dbReference type="GO" id="GO:0032259">
    <property type="term" value="P:methylation"/>
    <property type="evidence" value="ECO:0007669"/>
    <property type="project" value="UniProtKB-KW"/>
</dbReference>
<dbReference type="Proteomes" id="UP000238296">
    <property type="component" value="Unassembled WGS sequence"/>
</dbReference>
<dbReference type="InterPro" id="IPR013216">
    <property type="entry name" value="Methyltransf_11"/>
</dbReference>
<accession>A0A2S8BDA6</accession>
<feature type="domain" description="Methyltransferase type 11" evidence="1">
    <location>
        <begin position="60"/>
        <end position="152"/>
    </location>
</feature>
<dbReference type="PANTHER" id="PTHR43861">
    <property type="entry name" value="TRANS-ACONITATE 2-METHYLTRANSFERASE-RELATED"/>
    <property type="match status" value="1"/>
</dbReference>
<dbReference type="GO" id="GO:0046406">
    <property type="term" value="F:magnesium protoporphyrin IX methyltransferase activity"/>
    <property type="evidence" value="ECO:0007669"/>
    <property type="project" value="UniProtKB-EC"/>
</dbReference>
<protein>
    <submittedName>
        <fullName evidence="2">Magnesium-protoporphyrin O-methyltransferase</fullName>
        <ecNumber evidence="2">2.1.1.11</ecNumber>
    </submittedName>
</protein>
<proteinExistence type="predicted"/>
<evidence type="ECO:0000259" key="1">
    <source>
        <dbReference type="Pfam" id="PF08241"/>
    </source>
</evidence>
<dbReference type="Gene3D" id="3.40.50.150">
    <property type="entry name" value="Vaccinia Virus protein VP39"/>
    <property type="match status" value="1"/>
</dbReference>
<dbReference type="EC" id="2.1.1.11" evidence="2"/>
<keyword evidence="2" id="KW-0489">Methyltransferase</keyword>
<dbReference type="InterPro" id="IPR029063">
    <property type="entry name" value="SAM-dependent_MTases_sf"/>
</dbReference>